<dbReference type="Proteomes" id="UP000594464">
    <property type="component" value="Chromosome"/>
</dbReference>
<dbReference type="EMBL" id="CP048620">
    <property type="protein sequence ID" value="QPJ65016.1"/>
    <property type="molecule type" value="Genomic_DNA"/>
</dbReference>
<evidence type="ECO:0000313" key="3">
    <source>
        <dbReference type="EMBL" id="QPJ65016.1"/>
    </source>
</evidence>
<sequence length="315" mass="35135">MKLIIQIPCLNEATTLPLTLKDLPRQIDGVDCIETLVIDDGSSDGTAQIAKDCGVDHVLRLGSNKGLAKAFLFGIHKSLELGADIIVNTDADNQYVGADIAKLIEPILKGRADMVVGNRRVETIRHFSPWKIFLQKLGSWFVRQISGTQAPDATCGFRAYSREGAMQINVVSDFTYTVETLISAGNNNLALEYVDIRTNEKLRESRLFPSIASYLKQTMVTVIKIYSMYRPLKVFTIAGGIVFFLGFAIGCRYLFFFFQGMTEGHVQSLILSAILLIVGFQILMMGIVAELISINRRLLEDVQLRLKKSDMDRKD</sequence>
<dbReference type="Pfam" id="PF00535">
    <property type="entry name" value="Glycos_transf_2"/>
    <property type="match status" value="1"/>
</dbReference>
<feature type="transmembrane region" description="Helical" evidence="1">
    <location>
        <begin position="269"/>
        <end position="289"/>
    </location>
</feature>
<dbReference type="InterPro" id="IPR001173">
    <property type="entry name" value="Glyco_trans_2-like"/>
</dbReference>
<accession>A0A7T0C1W1</accession>
<keyword evidence="1" id="KW-0472">Membrane</keyword>
<dbReference type="CDD" id="cd04179">
    <property type="entry name" value="DPM_DPG-synthase_like"/>
    <property type="match status" value="1"/>
</dbReference>
<proteinExistence type="predicted"/>
<keyword evidence="1" id="KW-1133">Transmembrane helix</keyword>
<dbReference type="AlphaFoldDB" id="A0A7T0C1W1"/>
<feature type="transmembrane region" description="Helical" evidence="1">
    <location>
        <begin position="234"/>
        <end position="257"/>
    </location>
</feature>
<dbReference type="GO" id="GO:0016740">
    <property type="term" value="F:transferase activity"/>
    <property type="evidence" value="ECO:0007669"/>
    <property type="project" value="UniProtKB-KW"/>
</dbReference>
<dbReference type="InterPro" id="IPR029044">
    <property type="entry name" value="Nucleotide-diphossugar_trans"/>
</dbReference>
<dbReference type="InterPro" id="IPR050256">
    <property type="entry name" value="Glycosyltransferase_2"/>
</dbReference>
<dbReference type="PANTHER" id="PTHR48090">
    <property type="entry name" value="UNDECAPRENYL-PHOSPHATE 4-DEOXY-4-FORMAMIDO-L-ARABINOSE TRANSFERASE-RELATED"/>
    <property type="match status" value="1"/>
</dbReference>
<dbReference type="Gene3D" id="3.90.550.10">
    <property type="entry name" value="Spore Coat Polysaccharide Biosynthesis Protein SpsA, Chain A"/>
    <property type="match status" value="1"/>
</dbReference>
<keyword evidence="1" id="KW-0812">Transmembrane</keyword>
<evidence type="ECO:0000256" key="1">
    <source>
        <dbReference type="SAM" id="Phobius"/>
    </source>
</evidence>
<evidence type="ECO:0000313" key="4">
    <source>
        <dbReference type="Proteomes" id="UP000594464"/>
    </source>
</evidence>
<dbReference type="PANTHER" id="PTHR48090:SF7">
    <property type="entry name" value="RFBJ PROTEIN"/>
    <property type="match status" value="1"/>
</dbReference>
<organism evidence="3 4">
    <name type="scientific">Candidatus Nitrohelix vancouverensis</name>
    <dbReference type="NCBI Taxonomy" id="2705534"/>
    <lineage>
        <taxon>Bacteria</taxon>
        <taxon>Pseudomonadati</taxon>
        <taxon>Nitrospinota/Tectimicrobiota group</taxon>
        <taxon>Nitrospinota</taxon>
        <taxon>Nitrospinia</taxon>
        <taxon>Nitrospinales</taxon>
        <taxon>Nitrospinaceae</taxon>
        <taxon>Candidatus Nitrohelix</taxon>
    </lineage>
</organism>
<protein>
    <submittedName>
        <fullName evidence="3">Glycosyltransferase family 2 protein</fullName>
    </submittedName>
</protein>
<reference evidence="4" key="1">
    <citation type="submission" date="2020-02" db="EMBL/GenBank/DDBJ databases">
        <title>Genomic and physiological characterization of two novel Nitrospinaceae genera.</title>
        <authorList>
            <person name="Mueller A.J."/>
            <person name="Jung M.-Y."/>
            <person name="Strachan C.R."/>
            <person name="Herbold C.W."/>
            <person name="Kirkegaard R.H."/>
            <person name="Daims H."/>
        </authorList>
    </citation>
    <scope>NUCLEOTIDE SEQUENCE [LARGE SCALE GENOMIC DNA]</scope>
</reference>
<feature type="domain" description="Glycosyltransferase 2-like" evidence="2">
    <location>
        <begin position="7"/>
        <end position="164"/>
    </location>
</feature>
<gene>
    <name evidence="3" type="ORF">G3M78_06280</name>
</gene>
<dbReference type="SUPFAM" id="SSF53448">
    <property type="entry name" value="Nucleotide-diphospho-sugar transferases"/>
    <property type="match status" value="1"/>
</dbReference>
<evidence type="ECO:0000259" key="2">
    <source>
        <dbReference type="Pfam" id="PF00535"/>
    </source>
</evidence>
<name>A0A7T0C1W1_9BACT</name>
<keyword evidence="3" id="KW-0808">Transferase</keyword>
<dbReference type="KEGG" id="nva:G3M78_06280"/>